<keyword evidence="4" id="KW-1185">Reference proteome</keyword>
<dbReference type="InterPro" id="IPR040171">
    <property type="entry name" value="USBP1-like"/>
</dbReference>
<evidence type="ECO:0000256" key="1">
    <source>
        <dbReference type="SAM" id="Coils"/>
    </source>
</evidence>
<evidence type="ECO:0000313" key="3">
    <source>
        <dbReference type="EMBL" id="CAH2293267.1"/>
    </source>
</evidence>
<dbReference type="PANTHER" id="PTHR23347">
    <property type="entry name" value="COLORECTAL MUTANT CANCER PROTEIN MCC PROTEIN -RELATED"/>
    <property type="match status" value="1"/>
</dbReference>
<protein>
    <recommendedName>
        <fullName evidence="2">Harmonin-binding protein USHBP1 PDZ-binding domain-containing protein</fullName>
    </recommendedName>
</protein>
<sequence>MPVVSHMLDPVISRQPRFGRLPDAKFQSSSRRVLGASQTSSVHDNQGAEQFLLFLCILQGRSGKNGCQSELFLQLMEVISSLEMWTFSRRSTSAVGPMEDHVPPMLHSTACSTILPTSVMPELKQEWDQKSIQSEISQLREQNTTLRFKLMVTDVELDRSKVTLRDLIDEKKNLQGKVNSLQDLLEDNENFLQSPTIPRDDALCDQYSLLSDPQPSDKASLSTLKSLIQYLQSLPGIKHAQPGTPEVQPNSLQVEMEWLKGRHEWMKRMNDQLSVTLKECKTDSEKLSMHLGILESTCTTLRLALQSSEKCLRTYSVLLALAEAKEEILLGQVAAGDFLSAGWSLLPKDLEIKTKLFLMEVKKTFCREGPNSEMKKKDTGSPAIIRLYAPWLSDEEEQTLQDYVKSLKFDLTCRTLQEQQHMGKDGTSHSQEVAHLANVIKTKVDNAVKSTVEVSSGHQEKPLRAQIVQELTDTKECLSGVRANLQLLQTEKRALELQVATEMETERAYMLIRDQLQMELSELAKGEEDSRTAEKYTVYLKNACSHGEQCGQPLDMQHLLDSLVRSTELRTRVENLTLELDKLCCKVRVQKALSAQVINDFFKAHRNLFITYQNACRKYKEQQHKLESQAVLMSQHQCQQLQDLMKAIVNLQAQKTARDTSETSL</sequence>
<feature type="coiled-coil region" evidence="1">
    <location>
        <begin position="157"/>
        <end position="184"/>
    </location>
</feature>
<dbReference type="EMBL" id="OW240916">
    <property type="protein sequence ID" value="CAH2293267.1"/>
    <property type="molecule type" value="Genomic_DNA"/>
</dbReference>
<dbReference type="PANTHER" id="PTHR23347:SF5">
    <property type="entry name" value="HARMONIN-BINDING PROTEIN USHBP1"/>
    <property type="match status" value="1"/>
</dbReference>
<evidence type="ECO:0000259" key="2">
    <source>
        <dbReference type="Pfam" id="PF10506"/>
    </source>
</evidence>
<accession>A0AAD1W8Y4</accession>
<reference evidence="3" key="1">
    <citation type="submission" date="2022-03" db="EMBL/GenBank/DDBJ databases">
        <authorList>
            <person name="Alioto T."/>
            <person name="Alioto T."/>
            <person name="Gomez Garrido J."/>
        </authorList>
    </citation>
    <scope>NUCLEOTIDE SEQUENCE</scope>
</reference>
<evidence type="ECO:0000313" key="4">
    <source>
        <dbReference type="Proteomes" id="UP001295444"/>
    </source>
</evidence>
<feature type="coiled-coil region" evidence="1">
    <location>
        <begin position="478"/>
        <end position="505"/>
    </location>
</feature>
<keyword evidence="1" id="KW-0175">Coiled coil</keyword>
<gene>
    <name evidence="3" type="ORF">PECUL_23A006539</name>
</gene>
<dbReference type="InterPro" id="IPR019536">
    <property type="entry name" value="USHBP1_PDZ-bd"/>
</dbReference>
<dbReference type="Pfam" id="PF10506">
    <property type="entry name" value="USHBP1_PDZ-bd"/>
    <property type="match status" value="1"/>
</dbReference>
<name>A0AAD1W8Y4_PELCU</name>
<feature type="domain" description="Harmonin-binding protein USHBP1 PDZ-binding" evidence="2">
    <location>
        <begin position="259"/>
        <end position="321"/>
    </location>
</feature>
<dbReference type="Proteomes" id="UP001295444">
    <property type="component" value="Chromosome 05"/>
</dbReference>
<proteinExistence type="predicted"/>
<dbReference type="AlphaFoldDB" id="A0AAD1W8Y4"/>
<organism evidence="3 4">
    <name type="scientific">Pelobates cultripes</name>
    <name type="common">Western spadefoot toad</name>
    <dbReference type="NCBI Taxonomy" id="61616"/>
    <lineage>
        <taxon>Eukaryota</taxon>
        <taxon>Metazoa</taxon>
        <taxon>Chordata</taxon>
        <taxon>Craniata</taxon>
        <taxon>Vertebrata</taxon>
        <taxon>Euteleostomi</taxon>
        <taxon>Amphibia</taxon>
        <taxon>Batrachia</taxon>
        <taxon>Anura</taxon>
        <taxon>Pelobatoidea</taxon>
        <taxon>Pelobatidae</taxon>
        <taxon>Pelobates</taxon>
    </lineage>
</organism>